<evidence type="ECO:0000313" key="5">
    <source>
        <dbReference type="EMBL" id="JAP86412.1"/>
    </source>
</evidence>
<accession>A0A131Z6I3</accession>
<proteinExistence type="predicted"/>
<feature type="chain" id="PRO_5007286798" evidence="3">
    <location>
        <begin position="20"/>
        <end position="97"/>
    </location>
</feature>
<dbReference type="SMART" id="SM01318">
    <property type="entry name" value="SVWC"/>
    <property type="match status" value="1"/>
</dbReference>
<evidence type="ECO:0000256" key="2">
    <source>
        <dbReference type="ARBA" id="ARBA00022525"/>
    </source>
</evidence>
<dbReference type="InterPro" id="IPR029277">
    <property type="entry name" value="SVWC_dom"/>
</dbReference>
<comment type="subcellular location">
    <subcellularLocation>
        <location evidence="1">Secreted</location>
    </subcellularLocation>
</comment>
<protein>
    <submittedName>
        <fullName evidence="5">8.9 kDa family member</fullName>
    </submittedName>
</protein>
<dbReference type="EMBL" id="GEDV01002145">
    <property type="protein sequence ID" value="JAP86412.1"/>
    <property type="molecule type" value="Transcribed_RNA"/>
</dbReference>
<evidence type="ECO:0000256" key="3">
    <source>
        <dbReference type="SAM" id="SignalP"/>
    </source>
</evidence>
<dbReference type="AlphaFoldDB" id="A0A131Z6I3"/>
<sequence length="97" mass="10817">MPAFTVLVVALIVSTMVYCRVLESATIYLNRGHCRHRNGTIKNGETRNIKRPCARATCSGGNLVFQMCNLVTNTDDKCQVVKGKGRYPECCPRLYCS</sequence>
<dbReference type="GO" id="GO:0005576">
    <property type="term" value="C:extracellular region"/>
    <property type="evidence" value="ECO:0007669"/>
    <property type="project" value="UniProtKB-SubCell"/>
</dbReference>
<organism evidence="5">
    <name type="scientific">Rhipicephalus appendiculatus</name>
    <name type="common">Brown ear tick</name>
    <dbReference type="NCBI Taxonomy" id="34631"/>
    <lineage>
        <taxon>Eukaryota</taxon>
        <taxon>Metazoa</taxon>
        <taxon>Ecdysozoa</taxon>
        <taxon>Arthropoda</taxon>
        <taxon>Chelicerata</taxon>
        <taxon>Arachnida</taxon>
        <taxon>Acari</taxon>
        <taxon>Parasitiformes</taxon>
        <taxon>Ixodida</taxon>
        <taxon>Ixodoidea</taxon>
        <taxon>Ixodidae</taxon>
        <taxon>Rhipicephalinae</taxon>
        <taxon>Rhipicephalus</taxon>
        <taxon>Rhipicephalus</taxon>
    </lineage>
</organism>
<feature type="domain" description="Single" evidence="4">
    <location>
        <begin position="34"/>
        <end position="96"/>
    </location>
</feature>
<evidence type="ECO:0000259" key="4">
    <source>
        <dbReference type="SMART" id="SM01318"/>
    </source>
</evidence>
<keyword evidence="3" id="KW-0732">Signal</keyword>
<evidence type="ECO:0000256" key="1">
    <source>
        <dbReference type="ARBA" id="ARBA00004613"/>
    </source>
</evidence>
<dbReference type="Pfam" id="PF15430">
    <property type="entry name" value="SVWC"/>
    <property type="match status" value="1"/>
</dbReference>
<keyword evidence="2" id="KW-0964">Secreted</keyword>
<reference evidence="5" key="1">
    <citation type="journal article" date="2016" name="Ticks Tick Borne Dis.">
        <title>De novo assembly and annotation of the salivary gland transcriptome of Rhipicephalus appendiculatus male and female ticks during blood feeding.</title>
        <authorList>
            <person name="de Castro M.H."/>
            <person name="de Klerk D."/>
            <person name="Pienaar R."/>
            <person name="Latif A.A."/>
            <person name="Rees D.J."/>
            <person name="Mans B.J."/>
        </authorList>
    </citation>
    <scope>NUCLEOTIDE SEQUENCE</scope>
    <source>
        <tissue evidence="5">Salivary glands</tissue>
    </source>
</reference>
<name>A0A131Z6I3_RHIAP</name>
<feature type="signal peptide" evidence="3">
    <location>
        <begin position="1"/>
        <end position="19"/>
    </location>
</feature>